<organism evidence="2 3">
    <name type="scientific">Planctomyces bekefii</name>
    <dbReference type="NCBI Taxonomy" id="1653850"/>
    <lineage>
        <taxon>Bacteria</taxon>
        <taxon>Pseudomonadati</taxon>
        <taxon>Planctomycetota</taxon>
        <taxon>Planctomycetia</taxon>
        <taxon>Planctomycetales</taxon>
        <taxon>Planctomycetaceae</taxon>
        <taxon>Planctomyces</taxon>
    </lineage>
</organism>
<comment type="caution">
    <text evidence="2">The sequence shown here is derived from an EMBL/GenBank/DDBJ whole genome shotgun (WGS) entry which is preliminary data.</text>
</comment>
<feature type="region of interest" description="Disordered" evidence="1">
    <location>
        <begin position="405"/>
        <end position="437"/>
    </location>
</feature>
<feature type="region of interest" description="Disordered" evidence="1">
    <location>
        <begin position="356"/>
        <end position="380"/>
    </location>
</feature>
<reference evidence="2 3" key="2">
    <citation type="submission" date="2019-08" db="EMBL/GenBank/DDBJ databases">
        <authorList>
            <person name="Henke P."/>
        </authorList>
    </citation>
    <scope>NUCLEOTIDE SEQUENCE [LARGE SCALE GENOMIC DNA]</scope>
    <source>
        <strain evidence="2">Phe10_nw2017</strain>
    </source>
</reference>
<dbReference type="Proteomes" id="UP000321083">
    <property type="component" value="Unassembled WGS sequence"/>
</dbReference>
<proteinExistence type="predicted"/>
<dbReference type="EMBL" id="SRHE01000449">
    <property type="protein sequence ID" value="TWW08929.1"/>
    <property type="molecule type" value="Genomic_DNA"/>
</dbReference>
<sequence>MDFWGPVILLLDDAHLAPLSVLNELRAVSEEEWNGRSLVRVLATAPVSFEIDLARSEYSCFSHRIRCHEVLQSLTVKECVEYLQRHLEAVGGRLAEAFTEEAVNRLVEACDGLPRSLSMLADETLAVAAEQSLKPANLTCVGLALKRLQHLACRLNASLAAESVSVEHGWESEEAVSEKFDPAGARGFVVTATSLPERPLAGVVEFGERSGFSVQKPVSDSLPSDAVEFFAGGDVGDFETFDPDAEAVDVAASTSLLQHRTDQPLRPEPAVEMGAEPVDFSTWVPIPAHYTWVESSVADLLAESWPVNPVSAIPRSMSIDIQSVDDDEILRLMSERRRVSEPVVEILTEQVSDLAAELPPAVPQESAGDTGEESRSPLRSVENRRDIFGGFQDVSTIVADVAARTESEPRSIPRSLGTPTVYSGEPADETVGTSVEQTSEDRFATLFTRLRKLRSEKAGVLPGAPSAIAEQAGQDH</sequence>
<dbReference type="InterPro" id="IPR052026">
    <property type="entry name" value="ExeA_AAA_ATPase_DNA-bind"/>
</dbReference>
<reference evidence="2 3" key="1">
    <citation type="submission" date="2019-08" db="EMBL/GenBank/DDBJ databases">
        <title>100 year-old enigma solved: identification of Planctomyces bekefii, the type genus and species of the phylum Planctomycetes.</title>
        <authorList>
            <person name="Svetlana D.N."/>
            <person name="Overmann J."/>
        </authorList>
    </citation>
    <scope>NUCLEOTIDE SEQUENCE [LARGE SCALE GENOMIC DNA]</scope>
    <source>
        <strain evidence="2">Phe10_nw2017</strain>
    </source>
</reference>
<protein>
    <submittedName>
        <fullName evidence="2">Uncharacterized protein</fullName>
    </submittedName>
</protein>
<evidence type="ECO:0000256" key="1">
    <source>
        <dbReference type="SAM" id="MobiDB-lite"/>
    </source>
</evidence>
<evidence type="ECO:0000313" key="2">
    <source>
        <dbReference type="EMBL" id="TWW08929.1"/>
    </source>
</evidence>
<dbReference type="InterPro" id="IPR027417">
    <property type="entry name" value="P-loop_NTPase"/>
</dbReference>
<accession>A0A5C6M485</accession>
<dbReference type="AlphaFoldDB" id="A0A5C6M485"/>
<gene>
    <name evidence="2" type="ORF">E3A20_19410</name>
</gene>
<name>A0A5C6M485_9PLAN</name>
<dbReference type="PANTHER" id="PTHR35894:SF1">
    <property type="entry name" value="PHOSPHORIBULOKINASE _ URIDINE KINASE FAMILY"/>
    <property type="match status" value="1"/>
</dbReference>
<evidence type="ECO:0000313" key="3">
    <source>
        <dbReference type="Proteomes" id="UP000321083"/>
    </source>
</evidence>
<dbReference type="PANTHER" id="PTHR35894">
    <property type="entry name" value="GENERAL SECRETION PATHWAY PROTEIN A-RELATED"/>
    <property type="match status" value="1"/>
</dbReference>
<keyword evidence="3" id="KW-1185">Reference proteome</keyword>
<dbReference type="SUPFAM" id="SSF52540">
    <property type="entry name" value="P-loop containing nucleoside triphosphate hydrolases"/>
    <property type="match status" value="1"/>
</dbReference>